<name>A0AAW4PMG5_9EURY</name>
<dbReference type="Pfam" id="PF00582">
    <property type="entry name" value="Usp"/>
    <property type="match status" value="1"/>
</dbReference>
<dbReference type="CDD" id="cd00293">
    <property type="entry name" value="USP-like"/>
    <property type="match status" value="1"/>
</dbReference>
<evidence type="ECO:0000313" key="4">
    <source>
        <dbReference type="Proteomes" id="UP001430377"/>
    </source>
</evidence>
<dbReference type="InterPro" id="IPR014729">
    <property type="entry name" value="Rossmann-like_a/b/a_fold"/>
</dbReference>
<dbReference type="RefSeq" id="WP_220616643.1">
    <property type="nucleotide sequence ID" value="NZ_RKLR01000001.1"/>
</dbReference>
<dbReference type="SUPFAM" id="SSF52402">
    <property type="entry name" value="Adenine nucleotide alpha hydrolases-like"/>
    <property type="match status" value="1"/>
</dbReference>
<proteinExistence type="inferred from homology"/>
<evidence type="ECO:0000313" key="3">
    <source>
        <dbReference type="EMBL" id="MBX0321628.1"/>
    </source>
</evidence>
<dbReference type="PANTHER" id="PTHR46268">
    <property type="entry name" value="STRESS RESPONSE PROTEIN NHAX"/>
    <property type="match status" value="1"/>
</dbReference>
<feature type="domain" description="UspA" evidence="2">
    <location>
        <begin position="1"/>
        <end position="164"/>
    </location>
</feature>
<dbReference type="InterPro" id="IPR006016">
    <property type="entry name" value="UspA"/>
</dbReference>
<dbReference type="PRINTS" id="PR01438">
    <property type="entry name" value="UNVRSLSTRESS"/>
</dbReference>
<comment type="similarity">
    <text evidence="1">Belongs to the universal stress protein A family.</text>
</comment>
<dbReference type="InterPro" id="IPR006015">
    <property type="entry name" value="Universal_stress_UspA"/>
</dbReference>
<dbReference type="PANTHER" id="PTHR46268:SF6">
    <property type="entry name" value="UNIVERSAL STRESS PROTEIN UP12"/>
    <property type="match status" value="1"/>
</dbReference>
<dbReference type="EMBL" id="RKLR01000001">
    <property type="protein sequence ID" value="MBX0321628.1"/>
    <property type="molecule type" value="Genomic_DNA"/>
</dbReference>
<dbReference type="Gene3D" id="3.40.50.620">
    <property type="entry name" value="HUPs"/>
    <property type="match status" value="1"/>
</dbReference>
<comment type="caution">
    <text evidence="3">The sequence shown here is derived from an EMBL/GenBank/DDBJ whole genome shotgun (WGS) entry which is preliminary data.</text>
</comment>
<dbReference type="AlphaFoldDB" id="A0AAW4PMG5"/>
<gene>
    <name evidence="3" type="ORF">EGH21_01160</name>
</gene>
<reference evidence="3 4" key="1">
    <citation type="submission" date="2021-06" db="EMBL/GenBank/DDBJ databases">
        <title>Halomicroarcula sp. a new haloarchaeum isolated from saline soil.</title>
        <authorList>
            <person name="Duran-Viseras A."/>
            <person name="Sanchez-Porro C."/>
            <person name="Ventosa A."/>
        </authorList>
    </citation>
    <scope>NUCLEOTIDE SEQUENCE [LARGE SCALE GENOMIC DNA]</scope>
    <source>
        <strain evidence="3 4">F13</strain>
    </source>
</reference>
<evidence type="ECO:0000256" key="1">
    <source>
        <dbReference type="ARBA" id="ARBA00008791"/>
    </source>
</evidence>
<organism evidence="3 4">
    <name type="scientific">Haloarcula rubra</name>
    <dbReference type="NCBI Taxonomy" id="2487747"/>
    <lineage>
        <taxon>Archaea</taxon>
        <taxon>Methanobacteriati</taxon>
        <taxon>Methanobacteriota</taxon>
        <taxon>Stenosarchaea group</taxon>
        <taxon>Halobacteria</taxon>
        <taxon>Halobacteriales</taxon>
        <taxon>Haloarculaceae</taxon>
        <taxon>Haloarcula</taxon>
    </lineage>
</organism>
<sequence length="173" mass="18635">MYQRILFPTDGSAGSEAAMGHVVDLASTYGATVHVLYVADSENELSHMVMRDDDTGFSGMVKPDDVEMGSGMTAPDTGGMQRLETAGQELVAAVADEFAAHDVETVTEVREGNPYRAIVNYADEADVDLVVMPTHGRRGIDRYLLGSVTEKVVRTARPPVLTVRLGDSEDEAE</sequence>
<protein>
    <submittedName>
        <fullName evidence="3">Universal stress protein</fullName>
    </submittedName>
</protein>
<dbReference type="Proteomes" id="UP001430377">
    <property type="component" value="Unassembled WGS sequence"/>
</dbReference>
<accession>A0AAW4PMG5</accession>
<evidence type="ECO:0000259" key="2">
    <source>
        <dbReference type="Pfam" id="PF00582"/>
    </source>
</evidence>
<keyword evidence="4" id="KW-1185">Reference proteome</keyword>